<keyword evidence="8" id="KW-1185">Reference proteome</keyword>
<dbReference type="Proteomes" id="UP000051401">
    <property type="component" value="Unassembled WGS sequence"/>
</dbReference>
<proteinExistence type="predicted"/>
<dbReference type="GO" id="GO:0016020">
    <property type="term" value="C:membrane"/>
    <property type="evidence" value="ECO:0007669"/>
    <property type="project" value="UniProtKB-SubCell"/>
</dbReference>
<evidence type="ECO:0000256" key="3">
    <source>
        <dbReference type="ARBA" id="ARBA00022989"/>
    </source>
</evidence>
<dbReference type="Gene3D" id="1.20.120.550">
    <property type="entry name" value="Membrane associated eicosanoid/glutathione metabolism-like domain"/>
    <property type="match status" value="1"/>
</dbReference>
<dbReference type="AlphaFoldDB" id="A0A0T5P8F9"/>
<dbReference type="RefSeq" id="WP_057816546.1">
    <property type="nucleotide sequence ID" value="NZ_CP031598.1"/>
</dbReference>
<gene>
    <name evidence="7" type="ORF">RIdsm_02360</name>
    <name evidence="6" type="ORF">XM52_12850</name>
</gene>
<dbReference type="EMBL" id="CP031598">
    <property type="protein sequence ID" value="QEW26560.1"/>
    <property type="molecule type" value="Genomic_DNA"/>
</dbReference>
<feature type="transmembrane region" description="Helical" evidence="5">
    <location>
        <begin position="116"/>
        <end position="138"/>
    </location>
</feature>
<evidence type="ECO:0000256" key="4">
    <source>
        <dbReference type="ARBA" id="ARBA00023136"/>
    </source>
</evidence>
<dbReference type="Proteomes" id="UP000325785">
    <property type="component" value="Chromosome"/>
</dbReference>
<name>A0A0T5P8F9_9RHOB</name>
<evidence type="ECO:0000313" key="6">
    <source>
        <dbReference type="EMBL" id="KRS17381.1"/>
    </source>
</evidence>
<dbReference type="InterPro" id="IPR023352">
    <property type="entry name" value="MAPEG-like_dom_sf"/>
</dbReference>
<reference evidence="6 8" key="1">
    <citation type="submission" date="2015-04" db="EMBL/GenBank/DDBJ databases">
        <title>The draft genome sequence of Roseovarius indicus B108T.</title>
        <authorList>
            <person name="Li G."/>
            <person name="Lai Q."/>
            <person name="Shao Z."/>
            <person name="Yan P."/>
        </authorList>
    </citation>
    <scope>NUCLEOTIDE SEQUENCE [LARGE SCALE GENOMIC DNA]</scope>
    <source>
        <strain evidence="6 8">B108</strain>
    </source>
</reference>
<evidence type="ECO:0000256" key="5">
    <source>
        <dbReference type="SAM" id="Phobius"/>
    </source>
</evidence>
<dbReference type="InterPro" id="IPR001129">
    <property type="entry name" value="Membr-assoc_MAPEG"/>
</dbReference>
<dbReference type="STRING" id="540747.SAMN04488031_101982"/>
<evidence type="ECO:0000256" key="1">
    <source>
        <dbReference type="ARBA" id="ARBA00004370"/>
    </source>
</evidence>
<comment type="subcellular location">
    <subcellularLocation>
        <location evidence="1">Membrane</location>
    </subcellularLocation>
</comment>
<dbReference type="EMBL" id="LAXI01000007">
    <property type="protein sequence ID" value="KRS17381.1"/>
    <property type="molecule type" value="Genomic_DNA"/>
</dbReference>
<accession>A0A0T5P8F9</accession>
<feature type="transmembrane region" description="Helical" evidence="5">
    <location>
        <begin position="83"/>
        <end position="104"/>
    </location>
</feature>
<evidence type="ECO:0000256" key="2">
    <source>
        <dbReference type="ARBA" id="ARBA00022692"/>
    </source>
</evidence>
<dbReference type="PATRIC" id="fig|540747.5.peg.5605"/>
<protein>
    <submittedName>
        <fullName evidence="7">MAPEG family protein</fullName>
    </submittedName>
    <submittedName>
        <fullName evidence="6">Membrane protein</fullName>
    </submittedName>
</protein>
<dbReference type="OrthoDB" id="7744558at2"/>
<dbReference type="Pfam" id="PF01124">
    <property type="entry name" value="MAPEG"/>
    <property type="match status" value="1"/>
</dbReference>
<reference evidence="7 9" key="2">
    <citation type="submission" date="2018-08" db="EMBL/GenBank/DDBJ databases">
        <title>Genetic Globetrotter - A new plasmid hitch-hiking vast phylogenetic and geographic distances.</title>
        <authorList>
            <person name="Vollmers J."/>
            <person name="Petersen J."/>
        </authorList>
    </citation>
    <scope>NUCLEOTIDE SEQUENCE [LARGE SCALE GENOMIC DNA]</scope>
    <source>
        <strain evidence="7 9">DSM 26383</strain>
    </source>
</reference>
<feature type="transmembrane region" description="Helical" evidence="5">
    <location>
        <begin position="6"/>
        <end position="24"/>
    </location>
</feature>
<sequence>MTGFAEYGHALVAIVGLALLQLVLSPLSAIRKTQAGLAPGAQPVADYSDSCYRWHRAYGNLTESMAAFVGLTLAAILAGGSPFWVNLFASGFLLLRLVLAVVHINGIGKPDMGLRSFTYVAGWLMCLGLAYLVVKAVFFNG</sequence>
<organism evidence="6 8">
    <name type="scientific">Roseovarius indicus</name>
    <dbReference type="NCBI Taxonomy" id="540747"/>
    <lineage>
        <taxon>Bacteria</taxon>
        <taxon>Pseudomonadati</taxon>
        <taxon>Pseudomonadota</taxon>
        <taxon>Alphaproteobacteria</taxon>
        <taxon>Rhodobacterales</taxon>
        <taxon>Roseobacteraceae</taxon>
        <taxon>Roseovarius</taxon>
    </lineage>
</organism>
<evidence type="ECO:0000313" key="9">
    <source>
        <dbReference type="Proteomes" id="UP000325785"/>
    </source>
</evidence>
<keyword evidence="3 5" id="KW-1133">Transmembrane helix</keyword>
<evidence type="ECO:0000313" key="8">
    <source>
        <dbReference type="Proteomes" id="UP000051401"/>
    </source>
</evidence>
<dbReference type="SUPFAM" id="SSF161084">
    <property type="entry name" value="MAPEG domain-like"/>
    <property type="match status" value="1"/>
</dbReference>
<evidence type="ECO:0000313" key="7">
    <source>
        <dbReference type="EMBL" id="QEW26560.1"/>
    </source>
</evidence>
<dbReference type="KEGG" id="rid:RIdsm_02360"/>
<keyword evidence="2 5" id="KW-0812">Transmembrane</keyword>
<feature type="transmembrane region" description="Helical" evidence="5">
    <location>
        <begin position="57"/>
        <end position="77"/>
    </location>
</feature>
<keyword evidence="4 5" id="KW-0472">Membrane</keyword>